<sequence>MTVDFELRSEKQNVREKALSKINHVLVHRTNELIELLSDSNADSDITWSRLYDTAHESIVYAAGQLAEATDERKLLTLTNKIGDKINIIQRIVSLSYQDRVVRISLKSIVQKTFQCLRHRTMVQYFGDCYLQIVTKHVLNAKLDLSDIKQEEWSELLTRCFQVYDHDFFTQKLILLQCIASIVDVGLNYSSLILDLHKFITKLSEIANEGHKSNAANVVYGIVYSFCKNLAADYRFAICELTENVLSTIIKSFPKVGDETKVLICKLLHISLVVHNPQMDGNVYELSACKSTWNLHIRNMMHLVETEISRLRNNRLANSVVCEHFVLFASKLCSVAFWDMSVWDTSSSEQASKRRKQSDKIQGITERIEIKPKVFCWRWLSILTQLATDHPCYITDEDFQPLLQLCFDFQSTIELPIHIQTLRRLIQVLLVKELEFDKSSLVNKAFCDDLWEKIARNATRSSATNRPNLLENTKLLETLVTYKQLPSAFIQSIFDTYLSSSIPRTNQSILLLIAIFQHVHVDALNNSERLRSDTLTWLHTTSMAMELKNISSCDVIDVQLKAELSVLCLFSKIDSNVSSRSKHSPFDDKSNMSDTETKILFRCLKKMIFAQSIDRETVHCEPLPQANEIRSIINETILKKLEAMLLDVEMSDNPFEDAINVLSLLHLFVLILNELIAYKAMDQKSLDASYFTKKMKFKIEQLDLCMIRLVTSRYEGKENMELIEKLLEVMNETVHPLLTQIIKSHSLKGTINWLKHVVNEREERNSRCLLLKSYNQLKFDQKIQYKAFTLLCFLSDGINGEDAFDVIDEFEFNLLSNGDLCIVLHLIQAVSKQPKKMSQADWSFKYLKQLCMMHHKSNPISERIIDSIPIVVEYINTFDNMTDEMITIMRDFLKKIKKNRYSPQIAVKMLLHMKDIARSYRMHFGNDEFENLFAQMKDFLSYRLFDVQFATIRSLIQIFDKRWIGDGVDALRLKMFYRKLFDFLFDEESQSADVVQPDDQARYICVRGQLIAGLISSSFILRKKSWFLLAELCFKHQLTSELIRPIVLALCCHHEMGPEMLVNENLSYLVSEWLIRNYQLEDFPWYLTNEKSQNDFFRGNVKDVTICILQHRPNALGHFAETTGENPRALMEAVLPRCLAYITPILAGCDETSDKYKENAGEMKKILQENVGDLSAVLREQFLTVTENLLSNLWDEEKFKDFFDLEIDHEIESHHIDINVFTKSLEYLQHICESTNKNVHLITDFCANRPLQVYNFLLFKKLQLQNTKYVDEQLIHLFQITVVVDKVAAFFVSDACTKKNLLVNKKSSLLRDIVYFIGNILISAEAADKLKLATCRYLLNFGGQILPSCAQIFEPFLNFTISCLIPLVQLRDNHILSESALKCIKFFVIDQKSALANEIALLDNFPQNDQFNYLREIHSEVKYGGRTFSLTEEIEYFLKVDHRKIEGLVALKEHLSLKKGELIQMYAQLQDTRGFSEDCEKSLIHRLVFTLLQFVQGFDATKAVEAAKCLGELGPSDLSSIVLKPDHQLHTYEFASNFDKASQSLCKAAFTELNRLLVHRNALVLKEVSSSLVFLLKSDICKSLVEDFPYLHLFQAPPTHKRKIYNVSGKQLDLETLFTEEENSSYSDWLKRLTKLLFDLFEDEHLQKVAVLEISFADAMLPLLIKMILASKQDDYRISLQRAVLTFFEKHFEMIQNPPATTKDQPIYLNKAIIKCMITVAECIRMNNLNTVSKIRLNNMHVAKAAQYCEAYFTSIMYAELWALEIEASSQYTLVQIKNEPHLQEVMKK</sequence>
<feature type="non-terminal residue" evidence="1">
    <location>
        <position position="1789"/>
    </location>
</feature>
<comment type="caution">
    <text evidence="1">The sequence shown here is derived from an EMBL/GenBank/DDBJ whole genome shotgun (WGS) entry which is preliminary data.</text>
</comment>
<gene>
    <name evidence="1" type="primary">Atm</name>
    <name evidence="1" type="ORF">Bhyg_15038</name>
</gene>
<reference evidence="1" key="1">
    <citation type="submission" date="2022-07" db="EMBL/GenBank/DDBJ databases">
        <authorList>
            <person name="Trinca V."/>
            <person name="Uliana J.V.C."/>
            <person name="Torres T.T."/>
            <person name="Ward R.J."/>
            <person name="Monesi N."/>
        </authorList>
    </citation>
    <scope>NUCLEOTIDE SEQUENCE</scope>
    <source>
        <strain evidence="1">HSMRA1968</strain>
        <tissue evidence="1">Whole embryos</tissue>
    </source>
</reference>
<dbReference type="PANTHER" id="PTHR37079">
    <property type="entry name" value="SERINE/THREONINE-PROTEIN KINASE ATM"/>
    <property type="match status" value="1"/>
</dbReference>
<dbReference type="PANTHER" id="PTHR37079:SF4">
    <property type="entry name" value="SERINE_THREONINE-PROTEIN KINASE ATM"/>
    <property type="match status" value="1"/>
</dbReference>
<dbReference type="GO" id="GO:0006974">
    <property type="term" value="P:DNA damage response"/>
    <property type="evidence" value="ECO:0007669"/>
    <property type="project" value="InterPro"/>
</dbReference>
<keyword evidence="2" id="KW-1185">Reference proteome</keyword>
<evidence type="ECO:0000313" key="1">
    <source>
        <dbReference type="EMBL" id="KAJ6636448.1"/>
    </source>
</evidence>
<protein>
    <submittedName>
        <fullName evidence="1">Serine-protein kinase ATM</fullName>
    </submittedName>
</protein>
<keyword evidence="1" id="KW-0418">Kinase</keyword>
<keyword evidence="1" id="KW-0808">Transferase</keyword>
<dbReference type="InterPro" id="IPR038980">
    <property type="entry name" value="ATM_plant"/>
</dbReference>
<dbReference type="EMBL" id="WJQU01000004">
    <property type="protein sequence ID" value="KAJ6636448.1"/>
    <property type="molecule type" value="Genomic_DNA"/>
</dbReference>
<dbReference type="Proteomes" id="UP001151699">
    <property type="component" value="Chromosome C"/>
</dbReference>
<evidence type="ECO:0000313" key="2">
    <source>
        <dbReference type="Proteomes" id="UP001151699"/>
    </source>
</evidence>
<dbReference type="GO" id="GO:0004674">
    <property type="term" value="F:protein serine/threonine kinase activity"/>
    <property type="evidence" value="ECO:0007669"/>
    <property type="project" value="InterPro"/>
</dbReference>
<accession>A0A9Q0RY25</accession>
<name>A0A9Q0RY25_9DIPT</name>
<proteinExistence type="predicted"/>
<organism evidence="1 2">
    <name type="scientific">Pseudolycoriella hygida</name>
    <dbReference type="NCBI Taxonomy" id="35572"/>
    <lineage>
        <taxon>Eukaryota</taxon>
        <taxon>Metazoa</taxon>
        <taxon>Ecdysozoa</taxon>
        <taxon>Arthropoda</taxon>
        <taxon>Hexapoda</taxon>
        <taxon>Insecta</taxon>
        <taxon>Pterygota</taxon>
        <taxon>Neoptera</taxon>
        <taxon>Endopterygota</taxon>
        <taxon>Diptera</taxon>
        <taxon>Nematocera</taxon>
        <taxon>Sciaroidea</taxon>
        <taxon>Sciaridae</taxon>
        <taxon>Pseudolycoriella</taxon>
    </lineage>
</organism>
<dbReference type="OrthoDB" id="381190at2759"/>